<accession>A0AC35GJD2</accession>
<evidence type="ECO:0000313" key="1">
    <source>
        <dbReference type="Proteomes" id="UP000887580"/>
    </source>
</evidence>
<organism evidence="1 2">
    <name type="scientific">Panagrolaimus sp. PS1159</name>
    <dbReference type="NCBI Taxonomy" id="55785"/>
    <lineage>
        <taxon>Eukaryota</taxon>
        <taxon>Metazoa</taxon>
        <taxon>Ecdysozoa</taxon>
        <taxon>Nematoda</taxon>
        <taxon>Chromadorea</taxon>
        <taxon>Rhabditida</taxon>
        <taxon>Tylenchina</taxon>
        <taxon>Panagrolaimomorpha</taxon>
        <taxon>Panagrolaimoidea</taxon>
        <taxon>Panagrolaimidae</taxon>
        <taxon>Panagrolaimus</taxon>
    </lineage>
</organism>
<protein>
    <submittedName>
        <fullName evidence="2">Fibronectin type-III domain-containing protein</fullName>
    </submittedName>
</protein>
<reference evidence="2" key="1">
    <citation type="submission" date="2022-11" db="UniProtKB">
        <authorList>
            <consortium name="WormBaseParasite"/>
        </authorList>
    </citation>
    <scope>IDENTIFICATION</scope>
</reference>
<evidence type="ECO:0000313" key="2">
    <source>
        <dbReference type="WBParaSite" id="PS1159_v2.g6017.t1"/>
    </source>
</evidence>
<dbReference type="Proteomes" id="UP000887580">
    <property type="component" value="Unplaced"/>
</dbReference>
<proteinExistence type="predicted"/>
<sequence length="274" mass="28813">MNRVKFISVGLPDPPSQVQVEVGPQPGTLLISWKPVTSQPKPPSRAAVHSYLVFADGRNIAQVPSATADHVLLRLADFADDPPIFITVRTRTREGAISADSNVVRVPRGISATNPNVLASREQLPFSSSIAVNTATGPLTTTSLPNSLIGNVVGSQPHHSEFLQSAMNTIAMPYGMQQTSGLSAGSAPSGLLTTLSQHQQQQSMGTQQQQLHQLHHTQAMHPQIYNTAYPMTQSAMLPSTQTAAAANAALYGTGVGQPSGTLLNGATNAAKLAD</sequence>
<dbReference type="WBParaSite" id="PS1159_v2.g6017.t1">
    <property type="protein sequence ID" value="PS1159_v2.g6017.t1"/>
    <property type="gene ID" value="PS1159_v2.g6017"/>
</dbReference>
<name>A0AC35GJD2_9BILA</name>